<dbReference type="Gene3D" id="3.90.79.10">
    <property type="entry name" value="Nucleoside Triphosphate Pyrophosphohydrolase"/>
    <property type="match status" value="1"/>
</dbReference>
<evidence type="ECO:0008006" key="3">
    <source>
        <dbReference type="Google" id="ProtNLM"/>
    </source>
</evidence>
<proteinExistence type="predicted"/>
<reference evidence="1 2" key="1">
    <citation type="journal article" date="2016" name="Front. Microbiol.">
        <title>High-Level Heat Resistance of Spores of Bacillus amyloliquefaciens and Bacillus licheniformis Results from the Presence of a spoVA Operon in a Tn1546 Transposon.</title>
        <authorList>
            <person name="Berendsen E.M."/>
            <person name="Koning R.A."/>
            <person name="Boekhorst J."/>
            <person name="de Jong A."/>
            <person name="Kuipers O.P."/>
            <person name="Wells-Bennik M.H."/>
        </authorList>
    </citation>
    <scope>NUCLEOTIDE SEQUENCE [LARGE SCALE GENOMIC DNA]</scope>
    <source>
        <strain evidence="1 2">B4121</strain>
    </source>
</reference>
<gene>
    <name evidence="1" type="ORF">B4121_3260</name>
</gene>
<dbReference type="SUPFAM" id="SSF55811">
    <property type="entry name" value="Nudix"/>
    <property type="match status" value="1"/>
</dbReference>
<dbReference type="AlphaFoldDB" id="A0A7Z0WVS3"/>
<accession>A0A7Z0WVS3</accession>
<evidence type="ECO:0000313" key="1">
    <source>
        <dbReference type="EMBL" id="OLF89985.1"/>
    </source>
</evidence>
<organism evidence="1 2">
    <name type="scientific">Bacillus paralicheniformis</name>
    <dbReference type="NCBI Taxonomy" id="1648923"/>
    <lineage>
        <taxon>Bacteria</taxon>
        <taxon>Bacillati</taxon>
        <taxon>Bacillota</taxon>
        <taxon>Bacilli</taxon>
        <taxon>Bacillales</taxon>
        <taxon>Bacillaceae</taxon>
        <taxon>Bacillus</taxon>
    </lineage>
</organism>
<dbReference type="Proteomes" id="UP000185604">
    <property type="component" value="Unassembled WGS sequence"/>
</dbReference>
<sequence>MDVKLIAAAGVYNFISRTKNQVILFHFIGEVTGGSIKLEEDEISDCKWIKVSDLVTFENEDLREPNVIKQIIDNLLKENVHSMSVYNEQLIQ</sequence>
<dbReference type="InterPro" id="IPR015797">
    <property type="entry name" value="NUDIX_hydrolase-like_dom_sf"/>
</dbReference>
<dbReference type="EMBL" id="LKPO01000021">
    <property type="protein sequence ID" value="OLF89985.1"/>
    <property type="molecule type" value="Genomic_DNA"/>
</dbReference>
<comment type="caution">
    <text evidence="1">The sequence shown here is derived from an EMBL/GenBank/DDBJ whole genome shotgun (WGS) entry which is preliminary data.</text>
</comment>
<protein>
    <recommendedName>
        <fullName evidence="3">Nudix hydrolase domain-containing protein</fullName>
    </recommendedName>
</protein>
<name>A0A7Z0WVS3_9BACI</name>
<evidence type="ECO:0000313" key="2">
    <source>
        <dbReference type="Proteomes" id="UP000185604"/>
    </source>
</evidence>